<organism evidence="1">
    <name type="scientific">mine drainage metagenome</name>
    <dbReference type="NCBI Taxonomy" id="410659"/>
    <lineage>
        <taxon>unclassified sequences</taxon>
        <taxon>metagenomes</taxon>
        <taxon>ecological metagenomes</taxon>
    </lineage>
</organism>
<sequence length="101" mass="11575">MNRRGFRLGAQQSVLQTANGLELLAGKADPVSFFWQSRQQRPIEGWMGTDRCRQRLITCIGDFESHIQMGVFHRVGHRQSKREWKVQTSFRVVSQNQGAGS</sequence>
<dbReference type="AlphaFoldDB" id="A0A1J5PVK6"/>
<accession>A0A1J5PVK6</accession>
<comment type="caution">
    <text evidence="1">The sequence shown here is derived from an EMBL/GenBank/DDBJ whole genome shotgun (WGS) entry which is preliminary data.</text>
</comment>
<dbReference type="EMBL" id="MLJW01003658">
    <property type="protein sequence ID" value="OIQ71588.1"/>
    <property type="molecule type" value="Genomic_DNA"/>
</dbReference>
<name>A0A1J5PVK6_9ZZZZ</name>
<evidence type="ECO:0000313" key="1">
    <source>
        <dbReference type="EMBL" id="OIQ71588.1"/>
    </source>
</evidence>
<gene>
    <name evidence="1" type="ORF">GALL_467920</name>
</gene>
<reference evidence="1" key="1">
    <citation type="submission" date="2016-10" db="EMBL/GenBank/DDBJ databases">
        <title>Sequence of Gallionella enrichment culture.</title>
        <authorList>
            <person name="Poehlein A."/>
            <person name="Muehling M."/>
            <person name="Daniel R."/>
        </authorList>
    </citation>
    <scope>NUCLEOTIDE SEQUENCE</scope>
</reference>
<proteinExistence type="predicted"/>
<protein>
    <submittedName>
        <fullName evidence="1">Uncharacterized protein</fullName>
    </submittedName>
</protein>